<dbReference type="HOGENOM" id="CLU_2507193_0_0_7"/>
<proteinExistence type="predicted"/>
<dbReference type="EMBL" id="CP000112">
    <property type="protein sequence ID" value="ABB40197.1"/>
    <property type="molecule type" value="Genomic_DNA"/>
</dbReference>
<organism evidence="1 2">
    <name type="scientific">Oleidesulfovibrio alaskensis (strain ATCC BAA-1058 / DSM 17464 / G20)</name>
    <name type="common">Desulfovibrio alaskensis</name>
    <dbReference type="NCBI Taxonomy" id="207559"/>
    <lineage>
        <taxon>Bacteria</taxon>
        <taxon>Pseudomonadati</taxon>
        <taxon>Thermodesulfobacteriota</taxon>
        <taxon>Desulfovibrionia</taxon>
        <taxon>Desulfovibrionales</taxon>
        <taxon>Desulfovibrionaceae</taxon>
        <taxon>Oleidesulfovibrio</taxon>
    </lineage>
</organism>
<dbReference type="Proteomes" id="UP000002710">
    <property type="component" value="Chromosome"/>
</dbReference>
<reference evidence="1 2" key="1">
    <citation type="journal article" date="2011" name="J. Bacteriol.">
        <title>Complete genome sequence and updated annotation of Desulfovibrio alaskensis G20.</title>
        <authorList>
            <person name="Hauser L.J."/>
            <person name="Land M.L."/>
            <person name="Brown S.D."/>
            <person name="Larimer F."/>
            <person name="Keller K.L."/>
            <person name="Rapp-Giles B.J."/>
            <person name="Price M.N."/>
            <person name="Lin M."/>
            <person name="Bruce D.C."/>
            <person name="Detter J.C."/>
            <person name="Tapia R."/>
            <person name="Han C.S."/>
            <person name="Goodwin L.A."/>
            <person name="Cheng J.F."/>
            <person name="Pitluck S."/>
            <person name="Copeland A."/>
            <person name="Lucas S."/>
            <person name="Nolan M."/>
            <person name="Lapidus A.L."/>
            <person name="Palumbo A.V."/>
            <person name="Wall J.D."/>
        </authorList>
    </citation>
    <scope>NUCLEOTIDE SEQUENCE [LARGE SCALE GENOMIC DNA]</scope>
    <source>
        <strain evidence="2">ATCC BAA 1058 / DSM 17464 / G20</strain>
    </source>
</reference>
<gene>
    <name evidence="1" type="ordered locus">Dde_3403</name>
</gene>
<name>Q30VU9_OLEA2</name>
<keyword evidence="2" id="KW-1185">Reference proteome</keyword>
<accession>Q30VU9</accession>
<dbReference type="KEGG" id="dde:Dde_3403"/>
<dbReference type="RefSeq" id="WP_011369117.1">
    <property type="nucleotide sequence ID" value="NC_007519.1"/>
</dbReference>
<protein>
    <submittedName>
        <fullName evidence="1">Uncharacterized protein</fullName>
    </submittedName>
</protein>
<sequence length="85" mass="9707">MIDDSHETIDRAIETLSRELPPVFCRKDVPKLLGNIIAAGTLANIDSRKQGPPRIKLKRNTAYERTSFLIWLKSYMVQQHTGVRS</sequence>
<dbReference type="AlphaFoldDB" id="Q30VU9"/>
<evidence type="ECO:0000313" key="2">
    <source>
        <dbReference type="Proteomes" id="UP000002710"/>
    </source>
</evidence>
<evidence type="ECO:0000313" key="1">
    <source>
        <dbReference type="EMBL" id="ABB40197.1"/>
    </source>
</evidence>